<dbReference type="AlphaFoldDB" id="A0AAD7MGQ8"/>
<keyword evidence="3" id="KW-1185">Reference proteome</keyword>
<evidence type="ECO:0000313" key="2">
    <source>
        <dbReference type="EMBL" id="KAJ7715550.1"/>
    </source>
</evidence>
<gene>
    <name evidence="2" type="ORF">B0H16DRAFT_1741875</name>
</gene>
<keyword evidence="1" id="KW-1133">Transmembrane helix</keyword>
<keyword evidence="1" id="KW-0472">Membrane</keyword>
<dbReference type="EMBL" id="JARKIB010000306">
    <property type="protein sequence ID" value="KAJ7715550.1"/>
    <property type="molecule type" value="Genomic_DNA"/>
</dbReference>
<evidence type="ECO:0000313" key="3">
    <source>
        <dbReference type="Proteomes" id="UP001215598"/>
    </source>
</evidence>
<sequence>MQISEVVAVGIFCSYFSIIASLFLLIAQSLFSQNWGGRVYVFIALAVASLVHTWFYMFESYSTSSLR</sequence>
<feature type="transmembrane region" description="Helical" evidence="1">
    <location>
        <begin position="6"/>
        <end position="27"/>
    </location>
</feature>
<comment type="caution">
    <text evidence="2">The sequence shown here is derived from an EMBL/GenBank/DDBJ whole genome shotgun (WGS) entry which is preliminary data.</text>
</comment>
<organism evidence="2 3">
    <name type="scientific">Mycena metata</name>
    <dbReference type="NCBI Taxonomy" id="1033252"/>
    <lineage>
        <taxon>Eukaryota</taxon>
        <taxon>Fungi</taxon>
        <taxon>Dikarya</taxon>
        <taxon>Basidiomycota</taxon>
        <taxon>Agaricomycotina</taxon>
        <taxon>Agaricomycetes</taxon>
        <taxon>Agaricomycetidae</taxon>
        <taxon>Agaricales</taxon>
        <taxon>Marasmiineae</taxon>
        <taxon>Mycenaceae</taxon>
        <taxon>Mycena</taxon>
    </lineage>
</organism>
<evidence type="ECO:0000256" key="1">
    <source>
        <dbReference type="SAM" id="Phobius"/>
    </source>
</evidence>
<accession>A0AAD7MGQ8</accession>
<protein>
    <submittedName>
        <fullName evidence="2">Uncharacterized protein</fullName>
    </submittedName>
</protein>
<name>A0AAD7MGQ8_9AGAR</name>
<dbReference type="Proteomes" id="UP001215598">
    <property type="component" value="Unassembled WGS sequence"/>
</dbReference>
<reference evidence="2" key="1">
    <citation type="submission" date="2023-03" db="EMBL/GenBank/DDBJ databases">
        <title>Massive genome expansion in bonnet fungi (Mycena s.s.) driven by repeated elements and novel gene families across ecological guilds.</title>
        <authorList>
            <consortium name="Lawrence Berkeley National Laboratory"/>
            <person name="Harder C.B."/>
            <person name="Miyauchi S."/>
            <person name="Viragh M."/>
            <person name="Kuo A."/>
            <person name="Thoen E."/>
            <person name="Andreopoulos B."/>
            <person name="Lu D."/>
            <person name="Skrede I."/>
            <person name="Drula E."/>
            <person name="Henrissat B."/>
            <person name="Morin E."/>
            <person name="Kohler A."/>
            <person name="Barry K."/>
            <person name="LaButti K."/>
            <person name="Morin E."/>
            <person name="Salamov A."/>
            <person name="Lipzen A."/>
            <person name="Mereny Z."/>
            <person name="Hegedus B."/>
            <person name="Baldrian P."/>
            <person name="Stursova M."/>
            <person name="Weitz H."/>
            <person name="Taylor A."/>
            <person name="Grigoriev I.V."/>
            <person name="Nagy L.G."/>
            <person name="Martin F."/>
            <person name="Kauserud H."/>
        </authorList>
    </citation>
    <scope>NUCLEOTIDE SEQUENCE</scope>
    <source>
        <strain evidence="2">CBHHK182m</strain>
    </source>
</reference>
<proteinExistence type="predicted"/>
<keyword evidence="1" id="KW-0812">Transmembrane</keyword>
<feature type="transmembrane region" description="Helical" evidence="1">
    <location>
        <begin position="39"/>
        <end position="57"/>
    </location>
</feature>